<reference evidence="5" key="1">
    <citation type="journal article" date="2019" name="Int. J. Syst. Evol. Microbiol.">
        <title>The Global Catalogue of Microorganisms (GCM) 10K type strain sequencing project: providing services to taxonomists for standard genome sequencing and annotation.</title>
        <authorList>
            <consortium name="The Broad Institute Genomics Platform"/>
            <consortium name="The Broad Institute Genome Sequencing Center for Infectious Disease"/>
            <person name="Wu L."/>
            <person name="Ma J."/>
        </authorList>
    </citation>
    <scope>NUCLEOTIDE SEQUENCE [LARGE SCALE GENOMIC DNA]</scope>
    <source>
        <strain evidence="5">DFY28</strain>
    </source>
</reference>
<gene>
    <name evidence="4" type="ORF">ACFSC0_20190</name>
</gene>
<keyword evidence="3" id="KW-1133">Transmembrane helix</keyword>
<dbReference type="Proteomes" id="UP001597237">
    <property type="component" value="Unassembled WGS sequence"/>
</dbReference>
<protein>
    <submittedName>
        <fullName evidence="4">Polar localization protein TipN</fullName>
    </submittedName>
</protein>
<keyword evidence="1" id="KW-0175">Coiled coil</keyword>
<feature type="compositionally biased region" description="Low complexity" evidence="2">
    <location>
        <begin position="655"/>
        <end position="671"/>
    </location>
</feature>
<evidence type="ECO:0000256" key="3">
    <source>
        <dbReference type="SAM" id="Phobius"/>
    </source>
</evidence>
<keyword evidence="5" id="KW-1185">Reference proteome</keyword>
<dbReference type="EMBL" id="JBHUEY010000012">
    <property type="protein sequence ID" value="MFD1785723.1"/>
    <property type="molecule type" value="Genomic_DNA"/>
</dbReference>
<keyword evidence="3" id="KW-0472">Membrane</keyword>
<organism evidence="4 5">
    <name type="scientific">Phenylobacterium terrae</name>
    <dbReference type="NCBI Taxonomy" id="2665495"/>
    <lineage>
        <taxon>Bacteria</taxon>
        <taxon>Pseudomonadati</taxon>
        <taxon>Pseudomonadota</taxon>
        <taxon>Alphaproteobacteria</taxon>
        <taxon>Caulobacterales</taxon>
        <taxon>Caulobacteraceae</taxon>
        <taxon>Phenylobacterium</taxon>
    </lineage>
</organism>
<evidence type="ECO:0000313" key="4">
    <source>
        <dbReference type="EMBL" id="MFD1785723.1"/>
    </source>
</evidence>
<feature type="region of interest" description="Disordered" evidence="2">
    <location>
        <begin position="615"/>
        <end position="671"/>
    </location>
</feature>
<feature type="compositionally biased region" description="Low complexity" evidence="2">
    <location>
        <begin position="638"/>
        <end position="648"/>
    </location>
</feature>
<accession>A0ABW4N7P7</accession>
<feature type="region of interest" description="Disordered" evidence="2">
    <location>
        <begin position="1"/>
        <end position="28"/>
    </location>
</feature>
<evidence type="ECO:0000313" key="5">
    <source>
        <dbReference type="Proteomes" id="UP001597237"/>
    </source>
</evidence>
<comment type="caution">
    <text evidence="4">The sequence shown here is derived from an EMBL/GenBank/DDBJ whole genome shotgun (WGS) entry which is preliminary data.</text>
</comment>
<sequence>MKIKKRRQPADFQSLSDETVDVPAELADPEPDVELGYVFRKRQTGFHPAAGGALSPVEASPPATAEENDFTPISPAPVARTGADAVRPPPGWPVWTAAFAVSILALFPIAYAWGLRDGGAALATDVFAKTVFFVIALLPALFVWAGAWLYRQGQLLATETRRTQALAHQMVAPAALAAGEVGEVTSGLREDISAAAEAARSAHQSLSSLRQALAEETQRLAEAAATSSRTARELAQALHQERTQMSGLSETLGGQAAKVADAITQQARMVAEASDLAETQLREAEASLASRAADLTAAAGQASDAAKVAGEDLARHVARLETAGMGVADQVRAAEQGLSEQRAALMTVAHALRADHSAFAAEAESQAAQLSNFIADAREVAAGMGQRALEQGEALRRLIAEASERFAELTRTASTERDAFAQDAGRSISVVSEAARAERERLETQARAAVEALAKAVQETQAAAARQAQTAREQVDQLAEAAFAAGQKANQVFEARLGEARALIEGSAQLVEQAGADTARKLESGAVAAREALTELTQMLADIERRTAELPASARRQAQDVRDAVADSIEALIGQARRTAEETQAIDTAFQERVRRNYEVLSQAVQLMGAVTGAAAPAPAPAPAPAAAAPEPKPQAPEPGHAAKAARPAPEKAEAGPALEPTAARLGLRPRLRLTPTATDEEFTQVFESATGGARLEEPPAPMAGADGWTWKELLSSIDEGEGADEQAEDAEAVVLAEVARMGVDATALLPQPRTDELAAVIQAGDASGAREVVKGLAPAAIRRLSRRLNGDKKLKSAAAGFVSSYRAVLTEAAQRDSRGYMVANLLDTDAGRAFLLVDAAAGDLA</sequence>
<feature type="coiled-coil region" evidence="1">
    <location>
        <begin position="432"/>
        <end position="481"/>
    </location>
</feature>
<feature type="transmembrane region" description="Helical" evidence="3">
    <location>
        <begin position="126"/>
        <end position="150"/>
    </location>
</feature>
<dbReference type="RefSeq" id="WP_377355254.1">
    <property type="nucleotide sequence ID" value="NZ_JBHUEY010000012.1"/>
</dbReference>
<proteinExistence type="predicted"/>
<keyword evidence="3" id="KW-0812">Transmembrane</keyword>
<evidence type="ECO:0000256" key="2">
    <source>
        <dbReference type="SAM" id="MobiDB-lite"/>
    </source>
</evidence>
<evidence type="ECO:0000256" key="1">
    <source>
        <dbReference type="SAM" id="Coils"/>
    </source>
</evidence>
<name>A0ABW4N7P7_9CAUL</name>
<feature type="transmembrane region" description="Helical" evidence="3">
    <location>
        <begin position="94"/>
        <end position="114"/>
    </location>
</feature>